<reference evidence="1" key="2">
    <citation type="submission" date="2014-07" db="EMBL/GenBank/DDBJ databases">
        <authorList>
            <person name="Hull J."/>
        </authorList>
    </citation>
    <scope>NUCLEOTIDE SEQUENCE</scope>
</reference>
<accession>A0A0A9WET1</accession>
<dbReference type="EMBL" id="GBHO01037320">
    <property type="protein sequence ID" value="JAG06284.1"/>
    <property type="molecule type" value="Transcribed_RNA"/>
</dbReference>
<organism evidence="1">
    <name type="scientific">Lygus hesperus</name>
    <name type="common">Western plant bug</name>
    <dbReference type="NCBI Taxonomy" id="30085"/>
    <lineage>
        <taxon>Eukaryota</taxon>
        <taxon>Metazoa</taxon>
        <taxon>Ecdysozoa</taxon>
        <taxon>Arthropoda</taxon>
        <taxon>Hexapoda</taxon>
        <taxon>Insecta</taxon>
        <taxon>Pterygota</taxon>
        <taxon>Neoptera</taxon>
        <taxon>Paraneoptera</taxon>
        <taxon>Hemiptera</taxon>
        <taxon>Heteroptera</taxon>
        <taxon>Panheteroptera</taxon>
        <taxon>Cimicomorpha</taxon>
        <taxon>Miridae</taxon>
        <taxon>Mirini</taxon>
        <taxon>Lygus</taxon>
    </lineage>
</organism>
<protein>
    <submittedName>
        <fullName evidence="1">Uncharacterized protein</fullName>
    </submittedName>
</protein>
<dbReference type="AlphaFoldDB" id="A0A0A9WET1"/>
<proteinExistence type="predicted"/>
<reference evidence="1" key="1">
    <citation type="journal article" date="2014" name="PLoS ONE">
        <title>Transcriptome-Based Identification of ABC Transporters in the Western Tarnished Plant Bug Lygus hesperus.</title>
        <authorList>
            <person name="Hull J.J."/>
            <person name="Chaney K."/>
            <person name="Geib S.M."/>
            <person name="Fabrick J.A."/>
            <person name="Brent C.S."/>
            <person name="Walsh D."/>
            <person name="Lavine L.C."/>
        </authorList>
    </citation>
    <scope>NUCLEOTIDE SEQUENCE</scope>
</reference>
<gene>
    <name evidence="1" type="ORF">CM83_103887</name>
</gene>
<feature type="non-terminal residue" evidence="1">
    <location>
        <position position="1"/>
    </location>
</feature>
<sequence length="104" mass="12665">SIQRYFRPYLIIQFYGKIKTNNHCCRKKPRQKYNREVEEKIIQHIKQLDGFDLVNTIDFWKIVSGMTGMELYSFESLRTHYRRVMKRKLAQYDLTAAEVRRMLA</sequence>
<name>A0A0A9WET1_LYGHE</name>
<evidence type="ECO:0000313" key="1">
    <source>
        <dbReference type="EMBL" id="JAG06284.1"/>
    </source>
</evidence>